<dbReference type="InterPro" id="IPR039422">
    <property type="entry name" value="MarR/SlyA-like"/>
</dbReference>
<dbReference type="InterPro" id="IPR000835">
    <property type="entry name" value="HTH_MarR-typ"/>
</dbReference>
<evidence type="ECO:0000259" key="1">
    <source>
        <dbReference type="PROSITE" id="PS50995"/>
    </source>
</evidence>
<dbReference type="Gene3D" id="1.10.10.10">
    <property type="entry name" value="Winged helix-like DNA-binding domain superfamily/Winged helix DNA-binding domain"/>
    <property type="match status" value="1"/>
</dbReference>
<accession>A0ABQ3JUV6</accession>
<dbReference type="Proteomes" id="UP000619376">
    <property type="component" value="Unassembled WGS sequence"/>
</dbReference>
<dbReference type="PROSITE" id="PS50995">
    <property type="entry name" value="HTH_MARR_2"/>
    <property type="match status" value="1"/>
</dbReference>
<gene>
    <name evidence="2" type="ORF">GCM10017781_29640</name>
</gene>
<evidence type="ECO:0000313" key="2">
    <source>
        <dbReference type="EMBL" id="GHF51183.1"/>
    </source>
</evidence>
<comment type="caution">
    <text evidence="2">The sequence shown here is derived from an EMBL/GenBank/DDBJ whole genome shotgun (WGS) entry which is preliminary data.</text>
</comment>
<dbReference type="SUPFAM" id="SSF46785">
    <property type="entry name" value="Winged helix' DNA-binding domain"/>
    <property type="match status" value="1"/>
</dbReference>
<dbReference type="Pfam" id="PF12802">
    <property type="entry name" value="MarR_2"/>
    <property type="match status" value="1"/>
</dbReference>
<proteinExistence type="predicted"/>
<dbReference type="PANTHER" id="PTHR33164:SF43">
    <property type="entry name" value="HTH-TYPE TRANSCRIPTIONAL REPRESSOR YETL"/>
    <property type="match status" value="1"/>
</dbReference>
<protein>
    <recommendedName>
        <fullName evidence="1">HTH marR-type domain-containing protein</fullName>
    </recommendedName>
</protein>
<dbReference type="InterPro" id="IPR036390">
    <property type="entry name" value="WH_DNA-bd_sf"/>
</dbReference>
<reference evidence="3" key="1">
    <citation type="journal article" date="2019" name="Int. J. Syst. Evol. Microbiol.">
        <title>The Global Catalogue of Microorganisms (GCM) 10K type strain sequencing project: providing services to taxonomists for standard genome sequencing and annotation.</title>
        <authorList>
            <consortium name="The Broad Institute Genomics Platform"/>
            <consortium name="The Broad Institute Genome Sequencing Center for Infectious Disease"/>
            <person name="Wu L."/>
            <person name="Ma J."/>
        </authorList>
    </citation>
    <scope>NUCLEOTIDE SEQUENCE [LARGE SCALE GENOMIC DNA]</scope>
    <source>
        <strain evidence="3">CGMCC 1.18437</strain>
    </source>
</reference>
<feature type="domain" description="HTH marR-type" evidence="1">
    <location>
        <begin position="29"/>
        <end position="165"/>
    </location>
</feature>
<dbReference type="EMBL" id="BNAJ01000007">
    <property type="protein sequence ID" value="GHF51183.1"/>
    <property type="molecule type" value="Genomic_DNA"/>
</dbReference>
<keyword evidence="3" id="KW-1185">Reference proteome</keyword>
<dbReference type="SMART" id="SM00347">
    <property type="entry name" value="HTH_MARR"/>
    <property type="match status" value="1"/>
</dbReference>
<name>A0ABQ3JUV6_9DEIO</name>
<dbReference type="PRINTS" id="PR00598">
    <property type="entry name" value="HTHMARR"/>
</dbReference>
<organism evidence="2 3">
    <name type="scientific">Deinococcus metalli</name>
    <dbReference type="NCBI Taxonomy" id="1141878"/>
    <lineage>
        <taxon>Bacteria</taxon>
        <taxon>Thermotogati</taxon>
        <taxon>Deinococcota</taxon>
        <taxon>Deinococci</taxon>
        <taxon>Deinococcales</taxon>
        <taxon>Deinococcaceae</taxon>
        <taxon>Deinococcus</taxon>
    </lineage>
</organism>
<sequence length="165" mass="17631">MPALLLHTATMSFPEAAPLPAATDLHAQPLRFLTAYWGVWQGLSGRANDRLGAHGLDLRSFIALSYVQGQPTSPGELARVLDVPKYEVTRILDRLTALGAITRDSDPANARSRRLDVTPSGRALWHAAVQTVTAVVGPALATLGPRVDPLTADLEHLAALTEDTP</sequence>
<dbReference type="InterPro" id="IPR036388">
    <property type="entry name" value="WH-like_DNA-bd_sf"/>
</dbReference>
<evidence type="ECO:0000313" key="3">
    <source>
        <dbReference type="Proteomes" id="UP000619376"/>
    </source>
</evidence>
<dbReference type="PANTHER" id="PTHR33164">
    <property type="entry name" value="TRANSCRIPTIONAL REGULATOR, MARR FAMILY"/>
    <property type="match status" value="1"/>
</dbReference>